<dbReference type="Proteomes" id="UP000515152">
    <property type="component" value="Chromosome 23"/>
</dbReference>
<dbReference type="PROSITE" id="PS00267">
    <property type="entry name" value="TACHYKININ"/>
    <property type="match status" value="2"/>
</dbReference>
<dbReference type="PANTHER" id="PTHR11250">
    <property type="entry name" value="TACHYKININ"/>
    <property type="match status" value="1"/>
</dbReference>
<evidence type="ECO:0000256" key="1">
    <source>
        <dbReference type="ARBA" id="ARBA00004613"/>
    </source>
</evidence>
<keyword evidence="7" id="KW-1185">Reference proteome</keyword>
<accession>A0A6P8ELK9</accession>
<evidence type="ECO:0000256" key="5">
    <source>
        <dbReference type="ARBA" id="ARBA00022729"/>
    </source>
</evidence>
<comment type="subcellular location">
    <subcellularLocation>
        <location evidence="1">Secreted</location>
    </subcellularLocation>
</comment>
<evidence type="ECO:0000313" key="8">
    <source>
        <dbReference type="RefSeq" id="XP_031416943.1"/>
    </source>
</evidence>
<evidence type="ECO:0000256" key="6">
    <source>
        <dbReference type="ARBA" id="ARBA00022815"/>
    </source>
</evidence>
<keyword evidence="3" id="KW-0964">Secreted</keyword>
<comment type="similarity">
    <text evidence="2">Belongs to the tachykinin family.</text>
</comment>
<dbReference type="OrthoDB" id="9538060at2759"/>
<keyword evidence="6" id="KW-0027">Amidation</keyword>
<dbReference type="RefSeq" id="XP_031416943.1">
    <property type="nucleotide sequence ID" value="XM_031561083.2"/>
</dbReference>
<evidence type="ECO:0000256" key="2">
    <source>
        <dbReference type="ARBA" id="ARBA00007518"/>
    </source>
</evidence>
<dbReference type="GeneID" id="116218675"/>
<reference evidence="8" key="1">
    <citation type="submission" date="2025-08" db="UniProtKB">
        <authorList>
            <consortium name="RefSeq"/>
        </authorList>
    </citation>
    <scope>IDENTIFICATION</scope>
</reference>
<proteinExistence type="inferred from homology"/>
<dbReference type="GO" id="GO:0005576">
    <property type="term" value="C:extracellular region"/>
    <property type="evidence" value="ECO:0007669"/>
    <property type="project" value="UniProtKB-SubCell"/>
</dbReference>
<keyword evidence="4" id="KW-0165">Cleavage on pair of basic residues</keyword>
<keyword evidence="5" id="KW-0732">Signal</keyword>
<sequence>METWKLLAVVIPFIVLVYSVQGISFTLDRENWISKNWQEEPVLERLADQEESLVKRSKARQFYGLMGRRSGKVQPVRLQTRRHKGGMFVGLMGRRALDAVREEALRRITPGADTSSAADMAEESNKHLDLEEQWEKLQYY</sequence>
<evidence type="ECO:0000256" key="3">
    <source>
        <dbReference type="ARBA" id="ARBA00022525"/>
    </source>
</evidence>
<protein>
    <submittedName>
        <fullName evidence="8">Protachykinin-1</fullName>
    </submittedName>
</protein>
<organism evidence="7 8">
    <name type="scientific">Clupea harengus</name>
    <name type="common">Atlantic herring</name>
    <dbReference type="NCBI Taxonomy" id="7950"/>
    <lineage>
        <taxon>Eukaryota</taxon>
        <taxon>Metazoa</taxon>
        <taxon>Chordata</taxon>
        <taxon>Craniata</taxon>
        <taxon>Vertebrata</taxon>
        <taxon>Euteleostomi</taxon>
        <taxon>Actinopterygii</taxon>
        <taxon>Neopterygii</taxon>
        <taxon>Teleostei</taxon>
        <taxon>Clupei</taxon>
        <taxon>Clupeiformes</taxon>
        <taxon>Clupeoidei</taxon>
        <taxon>Clupeidae</taxon>
        <taxon>Clupea</taxon>
    </lineage>
</organism>
<dbReference type="PANTHER" id="PTHR11250:SF5">
    <property type="entry name" value="PROTACHYKININ-1-LIKE ISOFORM X1-RELATED"/>
    <property type="match status" value="1"/>
</dbReference>
<dbReference type="KEGG" id="char:116218675"/>
<evidence type="ECO:0000256" key="4">
    <source>
        <dbReference type="ARBA" id="ARBA00022685"/>
    </source>
</evidence>
<dbReference type="InterPro" id="IPR013055">
    <property type="entry name" value="Tachy_Neuro_lke_CS"/>
</dbReference>
<evidence type="ECO:0000313" key="7">
    <source>
        <dbReference type="Proteomes" id="UP000515152"/>
    </source>
</evidence>
<gene>
    <name evidence="8" type="primary">LOC116218675</name>
</gene>
<name>A0A6P8ELK9_CLUHA</name>
<dbReference type="AlphaFoldDB" id="A0A6P8ELK9"/>